<evidence type="ECO:0000256" key="3">
    <source>
        <dbReference type="ARBA" id="ARBA00022676"/>
    </source>
</evidence>
<evidence type="ECO:0000256" key="7">
    <source>
        <dbReference type="ARBA" id="ARBA00023136"/>
    </source>
</evidence>
<evidence type="ECO:0000256" key="5">
    <source>
        <dbReference type="ARBA" id="ARBA00022960"/>
    </source>
</evidence>
<evidence type="ECO:0000256" key="9">
    <source>
        <dbReference type="ARBA" id="ARBA00023316"/>
    </source>
</evidence>
<dbReference type="Pfam" id="PF03033">
    <property type="entry name" value="Glyco_transf_28"/>
    <property type="match status" value="1"/>
</dbReference>
<name>A0A6J6BHL5_9ZZZZ</name>
<dbReference type="GO" id="GO:0050511">
    <property type="term" value="F:undecaprenyldiphospho-muramoylpentapeptide beta-N-acetylglucosaminyltransferase activity"/>
    <property type="evidence" value="ECO:0007669"/>
    <property type="project" value="InterPro"/>
</dbReference>
<sequence>MTVYLLAGGGTGGHVNPLLALAEAIRTSEPKSEVITLGTAEGLESRLVPLRGFELQIIEKLPFPRKLDGYAFAFPIKLRRAVNQIVKLIEERKIEVVVGFGGYASAPAYLAAKRAKVPYVIHEANALPGLANRLGARSAAAVGVAFASTKLPKAVTTGMPLRVEIEEAILKANQLSARKKLGLNPDVATLLVTGGSLGAKRINETIAAAAGTLDAAGIQVLHITGGSSDLGEIQSPALVRMKYCDRMDLAIAAADLAVARAGASTVCELGAFGLPSVFVPYPVGNGEQRFNAAGLVAAGGAILINDADFDSDSVRDLVIPLISNTKELKRMRLAARKASISDGTIRLLQLVQSVLPANQRSDK</sequence>
<evidence type="ECO:0000256" key="2">
    <source>
        <dbReference type="ARBA" id="ARBA00022618"/>
    </source>
</evidence>
<gene>
    <name evidence="12" type="ORF">UFOPK1433_00370</name>
</gene>
<evidence type="ECO:0000256" key="1">
    <source>
        <dbReference type="ARBA" id="ARBA00022475"/>
    </source>
</evidence>
<dbReference type="EMBL" id="CAEZSN010000028">
    <property type="protein sequence ID" value="CAB4538476.1"/>
    <property type="molecule type" value="Genomic_DNA"/>
</dbReference>
<dbReference type="InterPro" id="IPR007235">
    <property type="entry name" value="Glyco_trans_28_C"/>
</dbReference>
<accession>A0A6J6BHL5</accession>
<evidence type="ECO:0000313" key="12">
    <source>
        <dbReference type="EMBL" id="CAB4538476.1"/>
    </source>
</evidence>
<dbReference type="GO" id="GO:0051301">
    <property type="term" value="P:cell division"/>
    <property type="evidence" value="ECO:0007669"/>
    <property type="project" value="UniProtKB-KW"/>
</dbReference>
<evidence type="ECO:0000259" key="11">
    <source>
        <dbReference type="Pfam" id="PF04101"/>
    </source>
</evidence>
<evidence type="ECO:0000256" key="6">
    <source>
        <dbReference type="ARBA" id="ARBA00022984"/>
    </source>
</evidence>
<feature type="domain" description="Glycosyltransferase family 28 N-terminal" evidence="10">
    <location>
        <begin position="5"/>
        <end position="143"/>
    </location>
</feature>
<keyword evidence="8" id="KW-0131">Cell cycle</keyword>
<organism evidence="12">
    <name type="scientific">freshwater metagenome</name>
    <dbReference type="NCBI Taxonomy" id="449393"/>
    <lineage>
        <taxon>unclassified sequences</taxon>
        <taxon>metagenomes</taxon>
        <taxon>ecological metagenomes</taxon>
    </lineage>
</organism>
<dbReference type="GO" id="GO:0005975">
    <property type="term" value="P:carbohydrate metabolic process"/>
    <property type="evidence" value="ECO:0007669"/>
    <property type="project" value="InterPro"/>
</dbReference>
<dbReference type="InterPro" id="IPR004276">
    <property type="entry name" value="GlycoTrans_28_N"/>
</dbReference>
<dbReference type="GO" id="GO:0008360">
    <property type="term" value="P:regulation of cell shape"/>
    <property type="evidence" value="ECO:0007669"/>
    <property type="project" value="UniProtKB-KW"/>
</dbReference>
<keyword evidence="6" id="KW-0573">Peptidoglycan synthesis</keyword>
<dbReference type="SUPFAM" id="SSF53756">
    <property type="entry name" value="UDP-Glycosyltransferase/glycogen phosphorylase"/>
    <property type="match status" value="1"/>
</dbReference>
<proteinExistence type="inferred from homology"/>
<keyword evidence="7" id="KW-0472">Membrane</keyword>
<dbReference type="GO" id="GO:0009252">
    <property type="term" value="P:peptidoglycan biosynthetic process"/>
    <property type="evidence" value="ECO:0007669"/>
    <property type="project" value="UniProtKB-KW"/>
</dbReference>
<dbReference type="Pfam" id="PF04101">
    <property type="entry name" value="Glyco_tran_28_C"/>
    <property type="match status" value="1"/>
</dbReference>
<keyword evidence="3" id="KW-0328">Glycosyltransferase</keyword>
<dbReference type="PANTHER" id="PTHR21015">
    <property type="entry name" value="UDP-N-ACETYLGLUCOSAMINE--N-ACETYLMURAMYL-(PENTAPEPTIDE) PYROPHOSPHORYL-UNDECAPRENOL N-ACETYLGLUCOSAMINE TRANSFERASE 1"/>
    <property type="match status" value="1"/>
</dbReference>
<dbReference type="CDD" id="cd03785">
    <property type="entry name" value="GT28_MurG"/>
    <property type="match status" value="1"/>
</dbReference>
<evidence type="ECO:0000256" key="8">
    <source>
        <dbReference type="ARBA" id="ARBA00023306"/>
    </source>
</evidence>
<dbReference type="PANTHER" id="PTHR21015:SF22">
    <property type="entry name" value="GLYCOSYLTRANSFERASE"/>
    <property type="match status" value="1"/>
</dbReference>
<reference evidence="12" key="1">
    <citation type="submission" date="2020-05" db="EMBL/GenBank/DDBJ databases">
        <authorList>
            <person name="Chiriac C."/>
            <person name="Salcher M."/>
            <person name="Ghai R."/>
            <person name="Kavagutti S V."/>
        </authorList>
    </citation>
    <scope>NUCLEOTIDE SEQUENCE</scope>
</reference>
<evidence type="ECO:0000259" key="10">
    <source>
        <dbReference type="Pfam" id="PF03033"/>
    </source>
</evidence>
<dbReference type="InterPro" id="IPR006009">
    <property type="entry name" value="GlcNAc_MurG"/>
</dbReference>
<dbReference type="AlphaFoldDB" id="A0A6J6BHL5"/>
<keyword evidence="5" id="KW-0133">Cell shape</keyword>
<evidence type="ECO:0000256" key="4">
    <source>
        <dbReference type="ARBA" id="ARBA00022679"/>
    </source>
</evidence>
<keyword evidence="9" id="KW-0961">Cell wall biogenesis/degradation</keyword>
<keyword evidence="4" id="KW-0808">Transferase</keyword>
<dbReference type="Gene3D" id="3.40.50.2000">
    <property type="entry name" value="Glycogen Phosphorylase B"/>
    <property type="match status" value="2"/>
</dbReference>
<keyword evidence="1" id="KW-1003">Cell membrane</keyword>
<dbReference type="HAMAP" id="MF_00033">
    <property type="entry name" value="MurG"/>
    <property type="match status" value="1"/>
</dbReference>
<protein>
    <submittedName>
        <fullName evidence="12">Unannotated protein</fullName>
    </submittedName>
</protein>
<dbReference type="GO" id="GO:0071555">
    <property type="term" value="P:cell wall organization"/>
    <property type="evidence" value="ECO:0007669"/>
    <property type="project" value="UniProtKB-KW"/>
</dbReference>
<keyword evidence="2" id="KW-0132">Cell division</keyword>
<feature type="domain" description="Glycosyl transferase family 28 C-terminal" evidence="11">
    <location>
        <begin position="189"/>
        <end position="340"/>
    </location>
</feature>